<gene>
    <name evidence="2" type="ORF">SAMN05421807_10523</name>
</gene>
<keyword evidence="1" id="KW-0472">Membrane</keyword>
<accession>A0A1M5R5U5</accession>
<keyword evidence="1" id="KW-1133">Transmembrane helix</keyword>
<evidence type="ECO:0000313" key="3">
    <source>
        <dbReference type="Proteomes" id="UP000184079"/>
    </source>
</evidence>
<evidence type="ECO:0000313" key="2">
    <source>
        <dbReference type="EMBL" id="SHH21456.1"/>
    </source>
</evidence>
<dbReference type="AlphaFoldDB" id="A0A1M5R5U5"/>
<reference evidence="3" key="1">
    <citation type="submission" date="2016-11" db="EMBL/GenBank/DDBJ databases">
        <authorList>
            <person name="Varghese N."/>
            <person name="Submissions S."/>
        </authorList>
    </citation>
    <scope>NUCLEOTIDE SEQUENCE [LARGE SCALE GENOMIC DNA]</scope>
    <source>
        <strain evidence="3">CGMCC 1.6496</strain>
    </source>
</reference>
<name>A0A1M5R5U5_9BACI</name>
<dbReference type="EMBL" id="FQXD01000005">
    <property type="protein sequence ID" value="SHH21456.1"/>
    <property type="molecule type" value="Genomic_DNA"/>
</dbReference>
<evidence type="ECO:0008006" key="4">
    <source>
        <dbReference type="Google" id="ProtNLM"/>
    </source>
</evidence>
<protein>
    <recommendedName>
        <fullName evidence="4">Phosphatase</fullName>
    </recommendedName>
</protein>
<keyword evidence="1" id="KW-0812">Transmembrane</keyword>
<proteinExistence type="predicted"/>
<dbReference type="Proteomes" id="UP000184079">
    <property type="component" value="Unassembled WGS sequence"/>
</dbReference>
<evidence type="ECO:0000256" key="1">
    <source>
        <dbReference type="SAM" id="Phobius"/>
    </source>
</evidence>
<feature type="transmembrane region" description="Helical" evidence="1">
    <location>
        <begin position="69"/>
        <end position="87"/>
    </location>
</feature>
<organism evidence="2 3">
    <name type="scientific">Virgibacillus chiguensis</name>
    <dbReference type="NCBI Taxonomy" id="411959"/>
    <lineage>
        <taxon>Bacteria</taxon>
        <taxon>Bacillati</taxon>
        <taxon>Bacillota</taxon>
        <taxon>Bacilli</taxon>
        <taxon>Bacillales</taxon>
        <taxon>Bacillaceae</taxon>
        <taxon>Virgibacillus</taxon>
    </lineage>
</organism>
<keyword evidence="3" id="KW-1185">Reference proteome</keyword>
<sequence>MPKHTIQGGYMMKKTYIGGILILVSAIIYGSMLISASIYSETLTTEGVGWDSEYGIFGTALKEIGNTPIIISILSGILGVIFIVLSLRIKGEN</sequence>
<feature type="transmembrane region" description="Helical" evidence="1">
    <location>
        <begin position="20"/>
        <end position="39"/>
    </location>
</feature>